<dbReference type="PANTHER" id="PTHR46268:SF6">
    <property type="entry name" value="UNIVERSAL STRESS PROTEIN UP12"/>
    <property type="match status" value="1"/>
</dbReference>
<name>A0A0K1PXJ9_9BACT</name>
<organism evidence="3 4">
    <name type="scientific">Labilithrix luteola</name>
    <dbReference type="NCBI Taxonomy" id="1391654"/>
    <lineage>
        <taxon>Bacteria</taxon>
        <taxon>Pseudomonadati</taxon>
        <taxon>Myxococcota</taxon>
        <taxon>Polyangia</taxon>
        <taxon>Polyangiales</taxon>
        <taxon>Labilitrichaceae</taxon>
        <taxon>Labilithrix</taxon>
    </lineage>
</organism>
<dbReference type="Gene3D" id="3.40.50.620">
    <property type="entry name" value="HUPs"/>
    <property type="match status" value="1"/>
</dbReference>
<evidence type="ECO:0000259" key="2">
    <source>
        <dbReference type="Pfam" id="PF00582"/>
    </source>
</evidence>
<sequence>MAALHTILVPFDGSEPSIAALDHAVALAEDFDATVDVVHVEAPDEFEIGSMTPLSSGAREELEEAMNTAASRVEARIGNRLSRRIVSGDPLRKIVEIANDGDYDLIVMGTHGRVGRLRSMLGSVAEGVVRNAPCPVLTVRQPGGDYQSFAERRHGELSLAEQAQRHHS</sequence>
<dbReference type="Pfam" id="PF00582">
    <property type="entry name" value="Usp"/>
    <property type="match status" value="1"/>
</dbReference>
<dbReference type="RefSeq" id="WP_169927754.1">
    <property type="nucleotide sequence ID" value="NZ_CP012333.1"/>
</dbReference>
<keyword evidence="4" id="KW-1185">Reference proteome</keyword>
<dbReference type="EMBL" id="CP012333">
    <property type="protein sequence ID" value="AKU98243.1"/>
    <property type="molecule type" value="Genomic_DNA"/>
</dbReference>
<dbReference type="KEGG" id="llu:AKJ09_04907"/>
<protein>
    <submittedName>
        <fullName evidence="3">Universal stress protein</fullName>
    </submittedName>
</protein>
<dbReference type="InterPro" id="IPR014729">
    <property type="entry name" value="Rossmann-like_a/b/a_fold"/>
</dbReference>
<dbReference type="SUPFAM" id="SSF52402">
    <property type="entry name" value="Adenine nucleotide alpha hydrolases-like"/>
    <property type="match status" value="1"/>
</dbReference>
<evidence type="ECO:0000313" key="4">
    <source>
        <dbReference type="Proteomes" id="UP000064967"/>
    </source>
</evidence>
<evidence type="ECO:0000313" key="3">
    <source>
        <dbReference type="EMBL" id="AKU98243.1"/>
    </source>
</evidence>
<feature type="domain" description="UspA" evidence="2">
    <location>
        <begin position="5"/>
        <end position="140"/>
    </location>
</feature>
<dbReference type="AlphaFoldDB" id="A0A0K1PXJ9"/>
<dbReference type="InterPro" id="IPR006015">
    <property type="entry name" value="Universal_stress_UspA"/>
</dbReference>
<reference evidence="3 4" key="1">
    <citation type="submission" date="2015-08" db="EMBL/GenBank/DDBJ databases">
        <authorList>
            <person name="Babu N.S."/>
            <person name="Beckwith C.J."/>
            <person name="Beseler K.G."/>
            <person name="Brison A."/>
            <person name="Carone J.V."/>
            <person name="Caskin T.P."/>
            <person name="Diamond M."/>
            <person name="Durham M.E."/>
            <person name="Foxe J.M."/>
            <person name="Go M."/>
            <person name="Henderson B.A."/>
            <person name="Jones I.B."/>
            <person name="McGettigan J.A."/>
            <person name="Micheletti S.J."/>
            <person name="Nasrallah M.E."/>
            <person name="Ortiz D."/>
            <person name="Piller C.R."/>
            <person name="Privatt S.R."/>
            <person name="Schneider S.L."/>
            <person name="Sharp S."/>
            <person name="Smith T.C."/>
            <person name="Stanton J.D."/>
            <person name="Ullery H.E."/>
            <person name="Wilson R.J."/>
            <person name="Serrano M.G."/>
            <person name="Buck G."/>
            <person name="Lee V."/>
            <person name="Wang Y."/>
            <person name="Carvalho R."/>
            <person name="Voegtly L."/>
            <person name="Shi R."/>
            <person name="Duckworth R."/>
            <person name="Johnson A."/>
            <person name="Loviza R."/>
            <person name="Walstead R."/>
            <person name="Shah Z."/>
            <person name="Kiflezghi M."/>
            <person name="Wade K."/>
            <person name="Ball S.L."/>
            <person name="Bradley K.W."/>
            <person name="Asai D.J."/>
            <person name="Bowman C.A."/>
            <person name="Russell D.A."/>
            <person name="Pope W.H."/>
            <person name="Jacobs-Sera D."/>
            <person name="Hendrix R.W."/>
            <person name="Hatfull G.F."/>
        </authorList>
    </citation>
    <scope>NUCLEOTIDE SEQUENCE [LARGE SCALE GENOMIC DNA]</scope>
    <source>
        <strain evidence="3 4">DSM 27648</strain>
    </source>
</reference>
<proteinExistence type="inferred from homology"/>
<dbReference type="PRINTS" id="PR01438">
    <property type="entry name" value="UNVRSLSTRESS"/>
</dbReference>
<dbReference type="Proteomes" id="UP000064967">
    <property type="component" value="Chromosome"/>
</dbReference>
<evidence type="ECO:0000256" key="1">
    <source>
        <dbReference type="ARBA" id="ARBA00008791"/>
    </source>
</evidence>
<comment type="similarity">
    <text evidence="1">Belongs to the universal stress protein A family.</text>
</comment>
<dbReference type="CDD" id="cd00293">
    <property type="entry name" value="USP-like"/>
    <property type="match status" value="1"/>
</dbReference>
<dbReference type="STRING" id="1391654.AKJ09_04907"/>
<dbReference type="InterPro" id="IPR006016">
    <property type="entry name" value="UspA"/>
</dbReference>
<dbReference type="PIRSF" id="PIRSF006276">
    <property type="entry name" value="UspA"/>
    <property type="match status" value="1"/>
</dbReference>
<accession>A0A0K1PXJ9</accession>
<gene>
    <name evidence="3" type="ORF">AKJ09_04907</name>
</gene>
<dbReference type="PANTHER" id="PTHR46268">
    <property type="entry name" value="STRESS RESPONSE PROTEIN NHAX"/>
    <property type="match status" value="1"/>
</dbReference>